<comment type="caution">
    <text evidence="2">The sequence shown here is derived from an EMBL/GenBank/DDBJ whole genome shotgun (WGS) entry which is preliminary data.</text>
</comment>
<sequence>MSLERQIQQESERFQTLLGRLSDTQWSEAALPKAKSHVEACRSQAHLAQEKIITFNAASEKEHKRLVDMKGHGAKHVWYKVRGKLEHRLEEQERKWLQEFEKYKEEEHHLAVLNEEICSAEKHLHQCQRSYEEFLETKNAAAQSQRFINEAKRVYPKILDIGDLHINQNNLVFNIMFDNIWTDMSMRKMIHEASNRISRADTLLVNILAGMKAKLQECEADRDKTNEVVKQLMAKHFSTRITMVKNIIDPPPPYSS</sequence>
<feature type="coiled-coil region" evidence="1">
    <location>
        <begin position="208"/>
        <end position="235"/>
    </location>
</feature>
<proteinExistence type="predicted"/>
<organism evidence="2 3">
    <name type="scientific">Rotaria socialis</name>
    <dbReference type="NCBI Taxonomy" id="392032"/>
    <lineage>
        <taxon>Eukaryota</taxon>
        <taxon>Metazoa</taxon>
        <taxon>Spiralia</taxon>
        <taxon>Gnathifera</taxon>
        <taxon>Rotifera</taxon>
        <taxon>Eurotatoria</taxon>
        <taxon>Bdelloidea</taxon>
        <taxon>Philodinida</taxon>
        <taxon>Philodinidae</taxon>
        <taxon>Rotaria</taxon>
    </lineage>
</organism>
<keyword evidence="1" id="KW-0175">Coiled coil</keyword>
<gene>
    <name evidence="2" type="ORF">TSG867_LOCUS6729</name>
</gene>
<protein>
    <submittedName>
        <fullName evidence="2">Uncharacterized protein</fullName>
    </submittedName>
</protein>
<reference evidence="2" key="1">
    <citation type="submission" date="2021-02" db="EMBL/GenBank/DDBJ databases">
        <authorList>
            <person name="Nowell W R."/>
        </authorList>
    </citation>
    <scope>NUCLEOTIDE SEQUENCE</scope>
</reference>
<evidence type="ECO:0000313" key="2">
    <source>
        <dbReference type="EMBL" id="CAF4308488.1"/>
    </source>
</evidence>
<dbReference type="Proteomes" id="UP000663862">
    <property type="component" value="Unassembled WGS sequence"/>
</dbReference>
<name>A0A820IBE2_9BILA</name>
<accession>A0A820IBE2</accession>
<evidence type="ECO:0000313" key="3">
    <source>
        <dbReference type="Proteomes" id="UP000663862"/>
    </source>
</evidence>
<dbReference type="AlphaFoldDB" id="A0A820IBE2"/>
<dbReference type="EMBL" id="CAJOBQ010000254">
    <property type="protein sequence ID" value="CAF4308488.1"/>
    <property type="molecule type" value="Genomic_DNA"/>
</dbReference>
<evidence type="ECO:0000256" key="1">
    <source>
        <dbReference type="SAM" id="Coils"/>
    </source>
</evidence>